<evidence type="ECO:0000313" key="2">
    <source>
        <dbReference type="Proteomes" id="UP000053647"/>
    </source>
</evidence>
<dbReference type="AlphaFoldDB" id="A0A0C9TED9"/>
<proteinExistence type="predicted"/>
<evidence type="ECO:0000313" key="1">
    <source>
        <dbReference type="EMBL" id="KIJ05581.1"/>
    </source>
</evidence>
<keyword evidence="2" id="KW-1185">Reference proteome</keyword>
<name>A0A0C9TED9_PAXIN</name>
<gene>
    <name evidence="1" type="ORF">PAXINDRAFT_21176</name>
</gene>
<dbReference type="Proteomes" id="UP000053647">
    <property type="component" value="Unassembled WGS sequence"/>
</dbReference>
<sequence length="202" mass="22581">LLKLTDLELAFHSPTYASGLLRKLYIPALRGLALDFEGADYTEFVTHLAAPTVTVDPLPANEKPRSLLSGIETLKLSGLPCSDESVLTLYGELNILDGLNLSMDYLPDVFLDLLCMPPRTFTGHNFIWLPRLKTLFVAGTSGNKIRELVQNRKDAGVPLKAIYVEEDCDVDDDDVDWIKDNVDMFEFFEGSDDEVYGNLDYV</sequence>
<dbReference type="HOGENOM" id="CLU_1357529_0_0_1"/>
<reference evidence="1 2" key="1">
    <citation type="submission" date="2014-06" db="EMBL/GenBank/DDBJ databases">
        <authorList>
            <consortium name="DOE Joint Genome Institute"/>
            <person name="Kuo A."/>
            <person name="Kohler A."/>
            <person name="Nagy L.G."/>
            <person name="Floudas D."/>
            <person name="Copeland A."/>
            <person name="Barry K.W."/>
            <person name="Cichocki N."/>
            <person name="Veneault-Fourrey C."/>
            <person name="LaButti K."/>
            <person name="Lindquist E.A."/>
            <person name="Lipzen A."/>
            <person name="Lundell T."/>
            <person name="Morin E."/>
            <person name="Murat C."/>
            <person name="Sun H."/>
            <person name="Tunlid A."/>
            <person name="Henrissat B."/>
            <person name="Grigoriev I.V."/>
            <person name="Hibbett D.S."/>
            <person name="Martin F."/>
            <person name="Nordberg H.P."/>
            <person name="Cantor M.N."/>
            <person name="Hua S.X."/>
        </authorList>
    </citation>
    <scope>NUCLEOTIDE SEQUENCE [LARGE SCALE GENOMIC DNA]</scope>
    <source>
        <strain evidence="1 2">ATCC 200175</strain>
    </source>
</reference>
<accession>A0A0C9TED9</accession>
<feature type="non-terminal residue" evidence="1">
    <location>
        <position position="1"/>
    </location>
</feature>
<organism evidence="1 2">
    <name type="scientific">Paxillus involutus ATCC 200175</name>
    <dbReference type="NCBI Taxonomy" id="664439"/>
    <lineage>
        <taxon>Eukaryota</taxon>
        <taxon>Fungi</taxon>
        <taxon>Dikarya</taxon>
        <taxon>Basidiomycota</taxon>
        <taxon>Agaricomycotina</taxon>
        <taxon>Agaricomycetes</taxon>
        <taxon>Agaricomycetidae</taxon>
        <taxon>Boletales</taxon>
        <taxon>Paxilineae</taxon>
        <taxon>Paxillaceae</taxon>
        <taxon>Paxillus</taxon>
    </lineage>
</organism>
<dbReference type="EMBL" id="KN820869">
    <property type="protein sequence ID" value="KIJ05581.1"/>
    <property type="molecule type" value="Genomic_DNA"/>
</dbReference>
<protein>
    <submittedName>
        <fullName evidence="1">Unplaced genomic scaffold PAXINscaffold_1547, whole genome shotgun sequence</fullName>
    </submittedName>
</protein>
<reference evidence="2" key="2">
    <citation type="submission" date="2015-01" db="EMBL/GenBank/DDBJ databases">
        <title>Evolutionary Origins and Diversification of the Mycorrhizal Mutualists.</title>
        <authorList>
            <consortium name="DOE Joint Genome Institute"/>
            <consortium name="Mycorrhizal Genomics Consortium"/>
            <person name="Kohler A."/>
            <person name="Kuo A."/>
            <person name="Nagy L.G."/>
            <person name="Floudas D."/>
            <person name="Copeland A."/>
            <person name="Barry K.W."/>
            <person name="Cichocki N."/>
            <person name="Veneault-Fourrey C."/>
            <person name="LaButti K."/>
            <person name="Lindquist E.A."/>
            <person name="Lipzen A."/>
            <person name="Lundell T."/>
            <person name="Morin E."/>
            <person name="Murat C."/>
            <person name="Riley R."/>
            <person name="Ohm R."/>
            <person name="Sun H."/>
            <person name="Tunlid A."/>
            <person name="Henrissat B."/>
            <person name="Grigoriev I.V."/>
            <person name="Hibbett D.S."/>
            <person name="Martin F."/>
        </authorList>
    </citation>
    <scope>NUCLEOTIDE SEQUENCE [LARGE SCALE GENOMIC DNA]</scope>
    <source>
        <strain evidence="2">ATCC 200175</strain>
    </source>
</reference>
<dbReference type="OrthoDB" id="3250066at2759"/>